<feature type="domain" description="FAS1" evidence="3">
    <location>
        <begin position="41"/>
        <end position="171"/>
    </location>
</feature>
<proteinExistence type="inferred from homology"/>
<dbReference type="AlphaFoldDB" id="A0A2H3PAH8"/>
<reference evidence="4 5" key="1">
    <citation type="submission" date="2017-10" db="EMBL/GenBank/DDBJ databases">
        <title>Draft genome of Longimonas halophila.</title>
        <authorList>
            <person name="Goh K.M."/>
            <person name="Shamsir M.S."/>
            <person name="Lim S.W."/>
        </authorList>
    </citation>
    <scope>NUCLEOTIDE SEQUENCE [LARGE SCALE GENOMIC DNA]</scope>
    <source>
        <strain evidence="4 5">KCTC 42399</strain>
    </source>
</reference>
<gene>
    <name evidence="4" type="ORF">CRI93_00685</name>
</gene>
<dbReference type="Proteomes" id="UP000221024">
    <property type="component" value="Unassembled WGS sequence"/>
</dbReference>
<dbReference type="Pfam" id="PF02469">
    <property type="entry name" value="Fasciclin"/>
    <property type="match status" value="2"/>
</dbReference>
<evidence type="ECO:0000313" key="5">
    <source>
        <dbReference type="Proteomes" id="UP000221024"/>
    </source>
</evidence>
<dbReference type="InterPro" id="IPR036423">
    <property type="entry name" value="SOD-like_Cu/Zn_dom_sf"/>
</dbReference>
<feature type="signal peptide" evidence="2">
    <location>
        <begin position="1"/>
        <end position="20"/>
    </location>
</feature>
<evidence type="ECO:0000256" key="1">
    <source>
        <dbReference type="ARBA" id="ARBA00010457"/>
    </source>
</evidence>
<protein>
    <recommendedName>
        <fullName evidence="3">FAS1 domain-containing protein</fullName>
    </recommendedName>
</protein>
<keyword evidence="5" id="KW-1185">Reference proteome</keyword>
<dbReference type="RefSeq" id="WP_098060678.1">
    <property type="nucleotide sequence ID" value="NZ_PDEP01000001.1"/>
</dbReference>
<dbReference type="SUPFAM" id="SSF82153">
    <property type="entry name" value="FAS1 domain"/>
    <property type="match status" value="2"/>
</dbReference>
<dbReference type="InterPro" id="IPR050904">
    <property type="entry name" value="Adhesion/Biosynth-related"/>
</dbReference>
<dbReference type="SUPFAM" id="SSF49329">
    <property type="entry name" value="Cu,Zn superoxide dismutase-like"/>
    <property type="match status" value="2"/>
</dbReference>
<dbReference type="SMART" id="SM00554">
    <property type="entry name" value="FAS1"/>
    <property type="match status" value="2"/>
</dbReference>
<evidence type="ECO:0000259" key="3">
    <source>
        <dbReference type="PROSITE" id="PS50213"/>
    </source>
</evidence>
<keyword evidence="2" id="KW-0732">Signal</keyword>
<feature type="chain" id="PRO_5013964572" description="FAS1 domain-containing protein" evidence="2">
    <location>
        <begin position="21"/>
        <end position="708"/>
    </location>
</feature>
<dbReference type="OrthoDB" id="1451403at2"/>
<dbReference type="GO" id="GO:0005615">
    <property type="term" value="C:extracellular space"/>
    <property type="evidence" value="ECO:0007669"/>
    <property type="project" value="TreeGrafter"/>
</dbReference>
<dbReference type="InterPro" id="IPR000782">
    <property type="entry name" value="FAS1_domain"/>
</dbReference>
<dbReference type="PROSITE" id="PS51257">
    <property type="entry name" value="PROKAR_LIPOPROTEIN"/>
    <property type="match status" value="1"/>
</dbReference>
<feature type="domain" description="FAS1" evidence="3">
    <location>
        <begin position="174"/>
        <end position="311"/>
    </location>
</feature>
<dbReference type="InterPro" id="IPR036378">
    <property type="entry name" value="FAS1_dom_sf"/>
</dbReference>
<comment type="caution">
    <text evidence="4">The sequence shown here is derived from an EMBL/GenBank/DDBJ whole genome shotgun (WGS) entry which is preliminary data.</text>
</comment>
<dbReference type="PANTHER" id="PTHR10900">
    <property type="entry name" value="PERIOSTIN-RELATED"/>
    <property type="match status" value="1"/>
</dbReference>
<dbReference type="PANTHER" id="PTHR10900:SF77">
    <property type="entry name" value="FI19380P1"/>
    <property type="match status" value="1"/>
</dbReference>
<evidence type="ECO:0000256" key="2">
    <source>
        <dbReference type="SAM" id="SignalP"/>
    </source>
</evidence>
<dbReference type="FunFam" id="2.30.180.10:FF:000014">
    <property type="entry name" value="Stabilin 1"/>
    <property type="match status" value="1"/>
</dbReference>
<comment type="similarity">
    <text evidence="1">Belongs to the Cu-Zn superoxide dismutase family.</text>
</comment>
<dbReference type="GO" id="GO:0006801">
    <property type="term" value="P:superoxide metabolic process"/>
    <property type="evidence" value="ECO:0007669"/>
    <property type="project" value="InterPro"/>
</dbReference>
<dbReference type="GO" id="GO:0046872">
    <property type="term" value="F:metal ion binding"/>
    <property type="evidence" value="ECO:0007669"/>
    <property type="project" value="InterPro"/>
</dbReference>
<dbReference type="EMBL" id="PDEP01000001">
    <property type="protein sequence ID" value="PEN09278.1"/>
    <property type="molecule type" value="Genomic_DNA"/>
</dbReference>
<evidence type="ECO:0000313" key="4">
    <source>
        <dbReference type="EMBL" id="PEN09278.1"/>
    </source>
</evidence>
<sequence length="708" mass="73405">MLRSKLILWTVLAGLFLGLAACDDDNPVSDDPDPDPDPDPTQTIGDIVGDDDNFSTLLAALEEAGLASALADEEDTFTVFAPNNDAFGPINTEVLLGQSDALEAVLGYHVIPDQALTASDLQEGENTVETLSGDELTVEVNDDGVFIEGSEVIQTDVEAANGVIHVLDRALLGNQNLANTAWFVSETEELYNAVVGAELGDAFANEEGWTVFGPNNATFENADLSGFSSEEIQQILQYHVYAASAVDSGGLLGLLEENDGTVAIETLQGEDLTITQDGDQIVFNGGQATLDMANLDYVASNGILHVIDGLLLPPSIAEANADAISYDLAAQSNSGAIPDGVNGTATFWRYGDTQTIVTLELTDGATGASVSHPAHIHNGSAEEGGSIEYYLTPLDGSGGGGTSARVIDVPFEELTDFNGYINIHESVANLGTVVSQGNIGANASGTVQEGLEFIESPRSTDYDLAANANDGDVAPNGVPATATFLELTSDLTLVTLDMNIDGATGASVSHPAHIHNGNAAEGGGIEYYLGPIDGSDADSRSSKIVSEPYDTLTGFDGYINIHESVANLGTVVSQGNIGANAGDDGSSTADVTVTIDNNGASSWSVTNVDGASGVAGSEENPDLTLTVGTRYRFVNNGGGAHPLGFQNASAEYLLNQDGDGSLEGNTAINYEEDGDGITFTYTQELADAVATYRCTVHGSMEGAVQTSN</sequence>
<dbReference type="Gene3D" id="2.30.180.10">
    <property type="entry name" value="FAS1 domain"/>
    <property type="match status" value="2"/>
</dbReference>
<dbReference type="PROSITE" id="PS50213">
    <property type="entry name" value="FAS1"/>
    <property type="match status" value="2"/>
</dbReference>
<name>A0A2H3PAH8_9BACT</name>
<organism evidence="4 5">
    <name type="scientific">Longimonas halophila</name>
    <dbReference type="NCBI Taxonomy" id="1469170"/>
    <lineage>
        <taxon>Bacteria</taxon>
        <taxon>Pseudomonadati</taxon>
        <taxon>Rhodothermota</taxon>
        <taxon>Rhodothermia</taxon>
        <taxon>Rhodothermales</taxon>
        <taxon>Salisaetaceae</taxon>
        <taxon>Longimonas</taxon>
    </lineage>
</organism>
<accession>A0A2H3PAH8</accession>